<dbReference type="PROSITE" id="PS50931">
    <property type="entry name" value="HTH_LYSR"/>
    <property type="match status" value="1"/>
</dbReference>
<sequence>MELRQVEYFLAVVEHGGIRRAATALRIAQPSVSQGIRALERELGTELFHRVGRRMVLSPAGTAFVRPARQLRRDASTVHSAVAGALGLEGGRLDIASEPALSVDPTARLVGLFRSEHPEVSVRLVAPLREAALTRLVRDGTCELGFGYLPQPMQGLSYQVVGTHEIVLVLPPGSPGAGSPASFAELDGQPMIVVPRGAAQRDFLGPLIDAAGVRTRIAVQIAHREAILPMVLSGVGATLLPLPRAEEAARRGAVIRRVTPPVTREVALFHRVGELSHAAQVFWDLAGESAEVGAGDRT</sequence>
<dbReference type="Proteomes" id="UP000526734">
    <property type="component" value="Unassembled WGS sequence"/>
</dbReference>
<dbReference type="InterPro" id="IPR005119">
    <property type="entry name" value="LysR_subst-bd"/>
</dbReference>
<dbReference type="Pfam" id="PF00126">
    <property type="entry name" value="HTH_1"/>
    <property type="match status" value="1"/>
</dbReference>
<gene>
    <name evidence="6" type="ORF">H4281_33830</name>
</gene>
<dbReference type="GO" id="GO:0003677">
    <property type="term" value="F:DNA binding"/>
    <property type="evidence" value="ECO:0007669"/>
    <property type="project" value="UniProtKB-KW"/>
</dbReference>
<dbReference type="GO" id="GO:0032993">
    <property type="term" value="C:protein-DNA complex"/>
    <property type="evidence" value="ECO:0007669"/>
    <property type="project" value="TreeGrafter"/>
</dbReference>
<comment type="similarity">
    <text evidence="1">Belongs to the LysR transcriptional regulatory family.</text>
</comment>
<reference evidence="6 7" key="1">
    <citation type="submission" date="2020-08" db="EMBL/GenBank/DDBJ databases">
        <title>Amycolatopsis sp. nov. DR6-1 isolated from Dendrobium heterocarpum.</title>
        <authorList>
            <person name="Tedsree N."/>
            <person name="Kuncharoen N."/>
            <person name="Likhitwitayawuid K."/>
            <person name="Tanasupawat S."/>
        </authorList>
    </citation>
    <scope>NUCLEOTIDE SEQUENCE [LARGE SCALE GENOMIC DNA]</scope>
    <source>
        <strain evidence="6 7">DR6-1</strain>
    </source>
</reference>
<protein>
    <submittedName>
        <fullName evidence="6">LysR family transcriptional regulator</fullName>
    </submittedName>
</protein>
<evidence type="ECO:0000313" key="6">
    <source>
        <dbReference type="EMBL" id="MBB1158151.1"/>
    </source>
</evidence>
<dbReference type="PANTHER" id="PTHR30346:SF28">
    <property type="entry name" value="HTH-TYPE TRANSCRIPTIONAL REGULATOR CYNR"/>
    <property type="match status" value="1"/>
</dbReference>
<dbReference type="InterPro" id="IPR036390">
    <property type="entry name" value="WH_DNA-bd_sf"/>
</dbReference>
<evidence type="ECO:0000256" key="1">
    <source>
        <dbReference type="ARBA" id="ARBA00009437"/>
    </source>
</evidence>
<evidence type="ECO:0000256" key="3">
    <source>
        <dbReference type="ARBA" id="ARBA00023125"/>
    </source>
</evidence>
<dbReference type="RefSeq" id="WP_182894907.1">
    <property type="nucleotide sequence ID" value="NZ_JACGZW010000012.1"/>
</dbReference>
<feature type="domain" description="HTH lysR-type" evidence="5">
    <location>
        <begin position="1"/>
        <end position="58"/>
    </location>
</feature>
<evidence type="ECO:0000256" key="4">
    <source>
        <dbReference type="ARBA" id="ARBA00023163"/>
    </source>
</evidence>
<organism evidence="6 7">
    <name type="scientific">Amycolatopsis dendrobii</name>
    <dbReference type="NCBI Taxonomy" id="2760662"/>
    <lineage>
        <taxon>Bacteria</taxon>
        <taxon>Bacillati</taxon>
        <taxon>Actinomycetota</taxon>
        <taxon>Actinomycetes</taxon>
        <taxon>Pseudonocardiales</taxon>
        <taxon>Pseudonocardiaceae</taxon>
        <taxon>Amycolatopsis</taxon>
    </lineage>
</organism>
<keyword evidence="4" id="KW-0804">Transcription</keyword>
<keyword evidence="2" id="KW-0805">Transcription regulation</keyword>
<evidence type="ECO:0000256" key="2">
    <source>
        <dbReference type="ARBA" id="ARBA00023015"/>
    </source>
</evidence>
<dbReference type="CDD" id="cd05466">
    <property type="entry name" value="PBP2_LTTR_substrate"/>
    <property type="match status" value="1"/>
</dbReference>
<dbReference type="AlphaFoldDB" id="A0A7W3W3F7"/>
<dbReference type="Gene3D" id="3.40.190.290">
    <property type="match status" value="1"/>
</dbReference>
<dbReference type="PRINTS" id="PR00039">
    <property type="entry name" value="HTHLYSR"/>
</dbReference>
<proteinExistence type="inferred from homology"/>
<dbReference type="GO" id="GO:0003700">
    <property type="term" value="F:DNA-binding transcription factor activity"/>
    <property type="evidence" value="ECO:0007669"/>
    <property type="project" value="InterPro"/>
</dbReference>
<dbReference type="FunFam" id="1.10.10.10:FF:000001">
    <property type="entry name" value="LysR family transcriptional regulator"/>
    <property type="match status" value="1"/>
</dbReference>
<dbReference type="SUPFAM" id="SSF46785">
    <property type="entry name" value="Winged helix' DNA-binding domain"/>
    <property type="match status" value="1"/>
</dbReference>
<evidence type="ECO:0000313" key="7">
    <source>
        <dbReference type="Proteomes" id="UP000526734"/>
    </source>
</evidence>
<keyword evidence="3" id="KW-0238">DNA-binding</keyword>
<comment type="caution">
    <text evidence="6">The sequence shown here is derived from an EMBL/GenBank/DDBJ whole genome shotgun (WGS) entry which is preliminary data.</text>
</comment>
<accession>A0A7W3W3F7</accession>
<dbReference type="EMBL" id="JACGZW010000012">
    <property type="protein sequence ID" value="MBB1158151.1"/>
    <property type="molecule type" value="Genomic_DNA"/>
</dbReference>
<dbReference type="PANTHER" id="PTHR30346">
    <property type="entry name" value="TRANSCRIPTIONAL DUAL REGULATOR HCAR-RELATED"/>
    <property type="match status" value="1"/>
</dbReference>
<dbReference type="InterPro" id="IPR000847">
    <property type="entry name" value="LysR_HTH_N"/>
</dbReference>
<evidence type="ECO:0000259" key="5">
    <source>
        <dbReference type="PROSITE" id="PS50931"/>
    </source>
</evidence>
<dbReference type="SUPFAM" id="SSF53850">
    <property type="entry name" value="Periplasmic binding protein-like II"/>
    <property type="match status" value="1"/>
</dbReference>
<dbReference type="Pfam" id="PF03466">
    <property type="entry name" value="LysR_substrate"/>
    <property type="match status" value="1"/>
</dbReference>
<dbReference type="Gene3D" id="1.10.10.10">
    <property type="entry name" value="Winged helix-like DNA-binding domain superfamily/Winged helix DNA-binding domain"/>
    <property type="match status" value="1"/>
</dbReference>
<keyword evidence="7" id="KW-1185">Reference proteome</keyword>
<name>A0A7W3W3F7_9PSEU</name>
<dbReference type="InterPro" id="IPR036388">
    <property type="entry name" value="WH-like_DNA-bd_sf"/>
</dbReference>